<feature type="compositionally biased region" description="Low complexity" evidence="1">
    <location>
        <begin position="191"/>
        <end position="200"/>
    </location>
</feature>
<feature type="compositionally biased region" description="Polar residues" evidence="1">
    <location>
        <begin position="84"/>
        <end position="93"/>
    </location>
</feature>
<evidence type="ECO:0000256" key="1">
    <source>
        <dbReference type="SAM" id="MobiDB-lite"/>
    </source>
</evidence>
<feature type="region of interest" description="Disordered" evidence="1">
    <location>
        <begin position="1"/>
        <end position="264"/>
    </location>
</feature>
<organism evidence="2 3">
    <name type="scientific">Paramarasmius palmivorus</name>
    <dbReference type="NCBI Taxonomy" id="297713"/>
    <lineage>
        <taxon>Eukaryota</taxon>
        <taxon>Fungi</taxon>
        <taxon>Dikarya</taxon>
        <taxon>Basidiomycota</taxon>
        <taxon>Agaricomycotina</taxon>
        <taxon>Agaricomycetes</taxon>
        <taxon>Agaricomycetidae</taxon>
        <taxon>Agaricales</taxon>
        <taxon>Marasmiineae</taxon>
        <taxon>Marasmiaceae</taxon>
        <taxon>Paramarasmius</taxon>
    </lineage>
</organism>
<protein>
    <submittedName>
        <fullName evidence="2">Uncharacterized protein</fullName>
    </submittedName>
</protein>
<name>A0AAW0BW75_9AGAR</name>
<accession>A0AAW0BW75</accession>
<gene>
    <name evidence="2" type="ORF">VNI00_013589</name>
</gene>
<dbReference type="AlphaFoldDB" id="A0AAW0BW75"/>
<feature type="compositionally biased region" description="Basic residues" evidence="1">
    <location>
        <begin position="181"/>
        <end position="190"/>
    </location>
</feature>
<sequence length="442" mass="45770">MDQDVDMDAPEISTLREEATPPPSKASNPGFRLKLVVKDKTKTIASSSSANRHYGDDDDGEDDDEDQEDQLIDDEDSPAPAPGQASTPQNAKRQQQHRHQVQSANPARAIMGKKAAPDGAEGRGKIKEKVLQQTGAPYLAPTMTTFQASPATEHTEDSGTDSQININIEEPDQPLSGSPKAAKKKVKKAKSGPSKLKLLPPMLPQDDAGVLSEGMTGTAASSPAAHPAEDSNSPEPEGGSVPIELGSDAPSALQATATVDEQPISLEGVPIPVYPLPNKPFPVLPPPKISSGNAPVIPLDKTKARPRHWRVANREIRGIAGGRWFVRAWVGDKESEFANVMQAQKAAGADGQGAGAGLNGVTLPKLAGVSISAPQGSTGSGGKGSRKKGANSSRSGSSVPEHANGAGSVSARGPSKMRISQMAPPPPSSDAGDIEATEAPGS</sequence>
<comment type="caution">
    <text evidence="2">The sequence shown here is derived from an EMBL/GenBank/DDBJ whole genome shotgun (WGS) entry which is preliminary data.</text>
</comment>
<proteinExistence type="predicted"/>
<reference evidence="2 3" key="1">
    <citation type="submission" date="2024-01" db="EMBL/GenBank/DDBJ databases">
        <title>A draft genome for a cacao thread blight-causing isolate of Paramarasmius palmivorus.</title>
        <authorList>
            <person name="Baruah I.K."/>
            <person name="Bukari Y."/>
            <person name="Amoako-Attah I."/>
            <person name="Meinhardt L.W."/>
            <person name="Bailey B.A."/>
            <person name="Cohen S.P."/>
        </authorList>
    </citation>
    <scope>NUCLEOTIDE SEQUENCE [LARGE SCALE GENOMIC DNA]</scope>
    <source>
        <strain evidence="2 3">GH-12</strain>
    </source>
</reference>
<evidence type="ECO:0000313" key="3">
    <source>
        <dbReference type="Proteomes" id="UP001383192"/>
    </source>
</evidence>
<dbReference type="Proteomes" id="UP001383192">
    <property type="component" value="Unassembled WGS sequence"/>
</dbReference>
<keyword evidence="3" id="KW-1185">Reference proteome</keyword>
<feature type="region of interest" description="Disordered" evidence="1">
    <location>
        <begin position="372"/>
        <end position="442"/>
    </location>
</feature>
<feature type="compositionally biased region" description="Acidic residues" evidence="1">
    <location>
        <begin position="56"/>
        <end position="77"/>
    </location>
</feature>
<feature type="compositionally biased region" description="Basic and acidic residues" evidence="1">
    <location>
        <begin position="120"/>
        <end position="130"/>
    </location>
</feature>
<feature type="compositionally biased region" description="Polar residues" evidence="1">
    <location>
        <begin position="142"/>
        <end position="152"/>
    </location>
</feature>
<dbReference type="EMBL" id="JAYKXP010000070">
    <property type="protein sequence ID" value="KAK7031174.1"/>
    <property type="molecule type" value="Genomic_DNA"/>
</dbReference>
<evidence type="ECO:0000313" key="2">
    <source>
        <dbReference type="EMBL" id="KAK7031174.1"/>
    </source>
</evidence>